<dbReference type="Pfam" id="PF02792">
    <property type="entry name" value="Mago_nashi"/>
    <property type="match status" value="1"/>
</dbReference>
<proteinExistence type="inferred from homology"/>
<dbReference type="Gene3D" id="3.30.1560.10">
    <property type="entry name" value="Mago nashi"/>
    <property type="match status" value="1"/>
</dbReference>
<dbReference type="GO" id="GO:0035145">
    <property type="term" value="C:exon-exon junction complex"/>
    <property type="evidence" value="ECO:0007669"/>
    <property type="project" value="InterPro"/>
</dbReference>
<accession>A0A7S0KGH6</accession>
<evidence type="ECO:0000256" key="3">
    <source>
        <dbReference type="ARBA" id="ARBA00023242"/>
    </source>
</evidence>
<dbReference type="AlphaFoldDB" id="A0A7S0KGH6"/>
<keyword evidence="3" id="KW-0539">Nucleus</keyword>
<evidence type="ECO:0000313" key="4">
    <source>
        <dbReference type="EMBL" id="CAD8580904.1"/>
    </source>
</evidence>
<dbReference type="SUPFAM" id="SSF89817">
    <property type="entry name" value="Mago nashi protein"/>
    <property type="match status" value="1"/>
</dbReference>
<evidence type="ECO:0000256" key="1">
    <source>
        <dbReference type="ARBA" id="ARBA00004123"/>
    </source>
</evidence>
<comment type="similarity">
    <text evidence="2">Belongs to the mago nashi family.</text>
</comment>
<dbReference type="GO" id="GO:0008380">
    <property type="term" value="P:RNA splicing"/>
    <property type="evidence" value="ECO:0007669"/>
    <property type="project" value="InterPro"/>
</dbReference>
<dbReference type="CDD" id="cd11295">
    <property type="entry name" value="Mago_nashi"/>
    <property type="match status" value="1"/>
</dbReference>
<comment type="subcellular location">
    <subcellularLocation>
        <location evidence="1">Nucleus</location>
    </subcellularLocation>
</comment>
<name>A0A7S0KGH6_9CHLO</name>
<evidence type="ECO:0000256" key="2">
    <source>
        <dbReference type="ARBA" id="ARBA00009270"/>
    </source>
</evidence>
<evidence type="ECO:0008006" key="5">
    <source>
        <dbReference type="Google" id="ProtNLM"/>
    </source>
</evidence>
<dbReference type="PANTHER" id="PTHR12638:SF0">
    <property type="entry name" value="MAGO HOMOLOG, EXON JUNCTION COMPLEX SUBUNIT-RELATED"/>
    <property type="match status" value="1"/>
</dbReference>
<dbReference type="EMBL" id="HBEW01003659">
    <property type="protein sequence ID" value="CAD8580904.1"/>
    <property type="molecule type" value="Transcribed_RNA"/>
</dbReference>
<dbReference type="InterPro" id="IPR004023">
    <property type="entry name" value="Mago_nashi"/>
</dbReference>
<reference evidence="4" key="1">
    <citation type="submission" date="2021-01" db="EMBL/GenBank/DDBJ databases">
        <authorList>
            <person name="Corre E."/>
            <person name="Pelletier E."/>
            <person name="Niang G."/>
            <person name="Scheremetjew M."/>
            <person name="Finn R."/>
            <person name="Kale V."/>
            <person name="Holt S."/>
            <person name="Cochrane G."/>
            <person name="Meng A."/>
            <person name="Brown T."/>
            <person name="Cohen L."/>
        </authorList>
    </citation>
    <scope>NUCLEOTIDE SEQUENCE</scope>
    <source>
        <strain evidence="4">Clade-D-RCC2572</strain>
    </source>
</reference>
<dbReference type="PANTHER" id="PTHR12638">
    <property type="entry name" value="PROTEIN MAGO NASHI HOMOLOG"/>
    <property type="match status" value="1"/>
</dbReference>
<protein>
    <recommendedName>
        <fullName evidence="5">Mago nashi-like protein</fullName>
    </recommendedName>
</protein>
<sequence>MEDFYVRYYVGHKGRFGHEFLEFEFKPNGAVRYANNSQYRHDTCIRKEMTVSKDVLKALAKIIKDSEVMKEDDKEWPEPDVEGRQELEITYGGDQVSFATTKIGSLLDVQNSKDPEGLRNFYYLVQDLKCFAFSLITLHTKIKPI</sequence>
<gene>
    <name evidence="4" type="ORF">OMED0929_LOCUS3046</name>
</gene>
<dbReference type="FunFam" id="3.30.1560.10:FF:000001">
    <property type="entry name" value="Protein mago nashi homolog"/>
    <property type="match status" value="1"/>
</dbReference>
<dbReference type="InterPro" id="IPR036605">
    <property type="entry name" value="Mago_nashi_sf"/>
</dbReference>
<organism evidence="4">
    <name type="scientific">Ostreococcus mediterraneus</name>
    <dbReference type="NCBI Taxonomy" id="1486918"/>
    <lineage>
        <taxon>Eukaryota</taxon>
        <taxon>Viridiplantae</taxon>
        <taxon>Chlorophyta</taxon>
        <taxon>Mamiellophyceae</taxon>
        <taxon>Mamiellales</taxon>
        <taxon>Bathycoccaceae</taxon>
        <taxon>Ostreococcus</taxon>
    </lineage>
</organism>